<gene>
    <name evidence="1" type="ORF">K5V21_03305</name>
</gene>
<reference evidence="1 2" key="1">
    <citation type="journal article" date="2021" name="Cell Host Microbe">
        <title>in vivo commensal control of Clostridioides difficile virulence.</title>
        <authorList>
            <person name="Girinathan B.P."/>
            <person name="Dibenedetto N."/>
            <person name="Worley J.N."/>
            <person name="Peltier J."/>
            <person name="Arrieta-Ortiz M.L."/>
            <person name="Rupa Christinal Immanuel S."/>
            <person name="Lavin R."/>
            <person name="Delaney M.L."/>
            <person name="Cummins C."/>
            <person name="Hoffmann M."/>
            <person name="Luo Y."/>
            <person name="Gonzalez-Escalona N."/>
            <person name="Allard M."/>
            <person name="Onderdonk A.B."/>
            <person name="Gerber G.K."/>
            <person name="Sonenshein A.L."/>
            <person name="Baliga N."/>
            <person name="Dupuy B."/>
            <person name="Bry L."/>
        </authorList>
    </citation>
    <scope>NUCLEOTIDE SEQUENCE [LARGE SCALE GENOMIC DNA]</scope>
    <source>
        <strain evidence="1 2">DSM 599</strain>
    </source>
</reference>
<evidence type="ECO:0000313" key="2">
    <source>
        <dbReference type="Proteomes" id="UP001299068"/>
    </source>
</evidence>
<dbReference type="EMBL" id="JAIKTU010000002">
    <property type="protein sequence ID" value="MBY0754477.1"/>
    <property type="molecule type" value="Genomic_DNA"/>
</dbReference>
<comment type="caution">
    <text evidence="1">The sequence shown here is derived from an EMBL/GenBank/DDBJ whole genome shotgun (WGS) entry which is preliminary data.</text>
</comment>
<evidence type="ECO:0000313" key="1">
    <source>
        <dbReference type="EMBL" id="MBY0754477.1"/>
    </source>
</evidence>
<dbReference type="Proteomes" id="UP001299068">
    <property type="component" value="Unassembled WGS sequence"/>
</dbReference>
<name>A0ABS7KV56_CLOSR</name>
<sequence length="209" mass="24661">MLRFITEDYLKDLYRKEPFKEFKLNEGQRLTPGGRQYLLDKGIKINSNLPTDSKKEEKSDDILIDENKHVKYKRLTYKCKSIEASFLKAASKIINEDLNLAQNLIDLEREIKNIREFTEGKIKLEVIDPKVCDFSNEEIEITDVYIYLKNSEKILNLYILLCKLNEFKYDILERYENDELINKILTNLENIINILSTTISKEIGGRRVE</sequence>
<keyword evidence="2" id="KW-1185">Reference proteome</keyword>
<accession>A0ABS7KV56</accession>
<proteinExistence type="predicted"/>
<organism evidence="1 2">
    <name type="scientific">Clostridium sardiniense</name>
    <name type="common">Clostridium absonum</name>
    <dbReference type="NCBI Taxonomy" id="29369"/>
    <lineage>
        <taxon>Bacteria</taxon>
        <taxon>Bacillati</taxon>
        <taxon>Bacillota</taxon>
        <taxon>Clostridia</taxon>
        <taxon>Eubacteriales</taxon>
        <taxon>Clostridiaceae</taxon>
        <taxon>Clostridium</taxon>
    </lineage>
</organism>
<protein>
    <submittedName>
        <fullName evidence="1">Cobalamin adenosyltransferase</fullName>
    </submittedName>
</protein>
<dbReference type="RefSeq" id="WP_221859116.1">
    <property type="nucleotide sequence ID" value="NZ_JAIKTU010000002.1"/>
</dbReference>